<dbReference type="GO" id="GO:0005737">
    <property type="term" value="C:cytoplasm"/>
    <property type="evidence" value="ECO:0007669"/>
    <property type="project" value="UniProtKB-SubCell"/>
</dbReference>
<evidence type="ECO:0000256" key="5">
    <source>
        <dbReference type="ARBA" id="ARBA00020265"/>
    </source>
</evidence>
<sequence length="379" mass="41291">MSFRKRGVVLGNPRTPAVAKVEKSLPTGTRPSPHDGRLTTSSGTQSLDQLLAGHAGLPMGTSLLIEETGTTDFGGMLLRYYAAEGLVQGHHVHVLGFDDSWRRELPGLGGDTKEKAAKPESSSDSKMKIAWRYETLGNRVSPSREPAQPTAAQQSTQSTAAAFCHTFNLTKKLESSDIKGHLFGSPIMNAFSRPTPLFRDFIASVAAKLANTPPSTIHRVVVPSLLSPTLYPSYACNPQEVLQFLHGLRGLLRQYPNRLSAIATLPISLYPRANGLTRWAELLCDGVLELVPLGHQIQVSRDPTSEDKAQGLLRVHSLPIFHERGGGLDEGWRREDLSFKLSATTGLIITPYSLPPVGEDEKQAEEGAEAEKKKKSLEF</sequence>
<comment type="caution">
    <text evidence="10">The sequence shown here is derived from an EMBL/GenBank/DDBJ whole genome shotgun (WGS) entry which is preliminary data.</text>
</comment>
<organism evidence="10 11">
    <name type="scientific">Akanthomyces lecanii RCEF 1005</name>
    <dbReference type="NCBI Taxonomy" id="1081108"/>
    <lineage>
        <taxon>Eukaryota</taxon>
        <taxon>Fungi</taxon>
        <taxon>Dikarya</taxon>
        <taxon>Ascomycota</taxon>
        <taxon>Pezizomycotina</taxon>
        <taxon>Sordariomycetes</taxon>
        <taxon>Hypocreomycetidae</taxon>
        <taxon>Hypocreales</taxon>
        <taxon>Cordycipitaceae</taxon>
        <taxon>Akanthomyces</taxon>
        <taxon>Cordyceps confragosa</taxon>
    </lineage>
</organism>
<dbReference type="GO" id="GO:0008023">
    <property type="term" value="C:transcription elongation factor complex"/>
    <property type="evidence" value="ECO:0007669"/>
    <property type="project" value="TreeGrafter"/>
</dbReference>
<gene>
    <name evidence="10" type="ORF">LEL_09455</name>
</gene>
<feature type="compositionally biased region" description="Basic and acidic residues" evidence="9">
    <location>
        <begin position="359"/>
        <end position="379"/>
    </location>
</feature>
<dbReference type="PANTHER" id="PTHR12896:SF1">
    <property type="entry name" value="ELONGATOR COMPLEX PROTEIN 4"/>
    <property type="match status" value="1"/>
</dbReference>
<evidence type="ECO:0000256" key="7">
    <source>
        <dbReference type="ARBA" id="ARBA00022694"/>
    </source>
</evidence>
<evidence type="ECO:0000256" key="1">
    <source>
        <dbReference type="ARBA" id="ARBA00004123"/>
    </source>
</evidence>
<evidence type="ECO:0000256" key="4">
    <source>
        <dbReference type="ARBA" id="ARBA00007573"/>
    </source>
</evidence>
<evidence type="ECO:0000313" key="10">
    <source>
        <dbReference type="EMBL" id="OAA70864.1"/>
    </source>
</evidence>
<comment type="similarity">
    <text evidence="4">Belongs to the ELP4 family.</text>
</comment>
<evidence type="ECO:0000313" key="11">
    <source>
        <dbReference type="Proteomes" id="UP000076881"/>
    </source>
</evidence>
<reference evidence="10 11" key="1">
    <citation type="journal article" date="2016" name="Genome Biol. Evol.">
        <title>Divergent and convergent evolution of fungal pathogenicity.</title>
        <authorList>
            <person name="Shang Y."/>
            <person name="Xiao G."/>
            <person name="Zheng P."/>
            <person name="Cen K."/>
            <person name="Zhan S."/>
            <person name="Wang C."/>
        </authorList>
    </citation>
    <scope>NUCLEOTIDE SEQUENCE [LARGE SCALE GENOMIC DNA]</scope>
    <source>
        <strain evidence="10 11">RCEF 1005</strain>
    </source>
</reference>
<dbReference type="PANTHER" id="PTHR12896">
    <property type="entry name" value="PAX6 NEIGHBOR PROTEIN PAXNEB"/>
    <property type="match status" value="1"/>
</dbReference>
<comment type="subcellular location">
    <subcellularLocation>
        <location evidence="2">Cytoplasm</location>
    </subcellularLocation>
    <subcellularLocation>
        <location evidence="1">Nucleus</location>
    </subcellularLocation>
</comment>
<accession>A0A162LHZ9</accession>
<dbReference type="STRING" id="1081108.A0A162LHZ9"/>
<keyword evidence="6" id="KW-0963">Cytoplasm</keyword>
<proteinExistence type="inferred from homology"/>
<protein>
    <recommendedName>
        <fullName evidence="5">Elongator complex protein 4</fullName>
    </recommendedName>
</protein>
<keyword evidence="8" id="KW-0539">Nucleus</keyword>
<evidence type="ECO:0000256" key="9">
    <source>
        <dbReference type="SAM" id="MobiDB-lite"/>
    </source>
</evidence>
<feature type="region of interest" description="Disordered" evidence="9">
    <location>
        <begin position="14"/>
        <end position="42"/>
    </location>
</feature>
<evidence type="ECO:0000256" key="2">
    <source>
        <dbReference type="ARBA" id="ARBA00004496"/>
    </source>
</evidence>
<feature type="region of interest" description="Disordered" evidence="9">
    <location>
        <begin position="354"/>
        <end position="379"/>
    </location>
</feature>
<dbReference type="OrthoDB" id="289162at2759"/>
<dbReference type="Pfam" id="PF05625">
    <property type="entry name" value="PAXNEB"/>
    <property type="match status" value="1"/>
</dbReference>
<dbReference type="CDD" id="cd19494">
    <property type="entry name" value="Elp4"/>
    <property type="match status" value="1"/>
</dbReference>
<keyword evidence="7" id="KW-0819">tRNA processing</keyword>
<dbReference type="InterPro" id="IPR027417">
    <property type="entry name" value="P-loop_NTPase"/>
</dbReference>
<dbReference type="Gene3D" id="3.40.50.300">
    <property type="entry name" value="P-loop containing nucleotide triphosphate hydrolases"/>
    <property type="match status" value="1"/>
</dbReference>
<dbReference type="InterPro" id="IPR008728">
    <property type="entry name" value="Elongator_complex_protein_4"/>
</dbReference>
<keyword evidence="11" id="KW-1185">Reference proteome</keyword>
<dbReference type="UniPathway" id="UPA00988"/>
<evidence type="ECO:0000256" key="6">
    <source>
        <dbReference type="ARBA" id="ARBA00022490"/>
    </source>
</evidence>
<dbReference type="GO" id="GO:0033588">
    <property type="term" value="C:elongator holoenzyme complex"/>
    <property type="evidence" value="ECO:0007669"/>
    <property type="project" value="InterPro"/>
</dbReference>
<dbReference type="AlphaFoldDB" id="A0A162LHZ9"/>
<evidence type="ECO:0000256" key="3">
    <source>
        <dbReference type="ARBA" id="ARBA00005043"/>
    </source>
</evidence>
<dbReference type="EMBL" id="AZHF01000009">
    <property type="protein sequence ID" value="OAA70864.1"/>
    <property type="molecule type" value="Genomic_DNA"/>
</dbReference>
<name>A0A162LHZ9_CORDF</name>
<evidence type="ECO:0000256" key="8">
    <source>
        <dbReference type="ARBA" id="ARBA00023242"/>
    </source>
</evidence>
<dbReference type="Proteomes" id="UP000076881">
    <property type="component" value="Unassembled WGS sequence"/>
</dbReference>
<dbReference type="GO" id="GO:0002098">
    <property type="term" value="P:tRNA wobble uridine modification"/>
    <property type="evidence" value="ECO:0007669"/>
    <property type="project" value="InterPro"/>
</dbReference>
<comment type="pathway">
    <text evidence="3">tRNA modification; 5-methoxycarbonylmethyl-2-thiouridine-tRNA biosynthesis.</text>
</comment>